<sequence length="346" mass="35213">MPDIVIRPLADAFMQVGVFVAVLVAAFTRLRSRHGDRLTGLLERRARLGPLIGAALGVSPGCAGALMVMPLYTRGSVSFGTVVAALAATMGDSSWVIFAAQPLVALRIHALLFATGLAAGYLVDAFGIAPRRAPEPLPAPGPAASPGGVALAARTTTPLPVAFWVTTALAAVVAVPTAFQLVPPEFLAGFPGADPYLVLGAAGTVLSAAVAIDGRRHPHRHADALTTGAREVAGIVVWVAAIYLTWEVVVRTTGFDGSQLPLHGLTGVVVGALVGLVPGCAVQIAFTSLYLAGAAPLPTLVANAISQDGDALLPLLARNRRPAALATVLTTVPGLLVGAATLLWLG</sequence>
<dbReference type="AlphaFoldDB" id="A0A5Q0GVB4"/>
<name>A0A5Q0GVB4_SACSY</name>
<dbReference type="Pfam" id="PF11449">
    <property type="entry name" value="ArsP_2"/>
    <property type="match status" value="1"/>
</dbReference>
<dbReference type="RefSeq" id="WP_033434795.1">
    <property type="nucleotide sequence ID" value="NZ_CP034550.1"/>
</dbReference>
<keyword evidence="1" id="KW-0812">Transmembrane</keyword>
<feature type="transmembrane region" description="Helical" evidence="1">
    <location>
        <begin position="262"/>
        <end position="286"/>
    </location>
</feature>
<feature type="transmembrane region" description="Helical" evidence="1">
    <location>
        <begin position="12"/>
        <end position="30"/>
    </location>
</feature>
<keyword evidence="1" id="KW-0472">Membrane</keyword>
<feature type="transmembrane region" description="Helical" evidence="1">
    <location>
        <begin position="232"/>
        <end position="250"/>
    </location>
</feature>
<dbReference type="InterPro" id="IPR021552">
    <property type="entry name" value="ArsP_2"/>
</dbReference>
<feature type="transmembrane region" description="Helical" evidence="1">
    <location>
        <begin position="51"/>
        <end position="72"/>
    </location>
</feature>
<proteinExistence type="predicted"/>
<keyword evidence="3" id="KW-1185">Reference proteome</keyword>
<dbReference type="NCBIfam" id="NF037962">
    <property type="entry name" value="arsenic_eff"/>
    <property type="match status" value="1"/>
</dbReference>
<organism evidence="2 3">
    <name type="scientific">Saccharothrix syringae</name>
    <name type="common">Nocardiopsis syringae</name>
    <dbReference type="NCBI Taxonomy" id="103733"/>
    <lineage>
        <taxon>Bacteria</taxon>
        <taxon>Bacillati</taxon>
        <taxon>Actinomycetota</taxon>
        <taxon>Actinomycetes</taxon>
        <taxon>Pseudonocardiales</taxon>
        <taxon>Pseudonocardiaceae</taxon>
        <taxon>Saccharothrix</taxon>
    </lineage>
</organism>
<evidence type="ECO:0000313" key="3">
    <source>
        <dbReference type="Proteomes" id="UP000325787"/>
    </source>
</evidence>
<dbReference type="OrthoDB" id="3776971at2"/>
<feature type="transmembrane region" description="Helical" evidence="1">
    <location>
        <begin position="110"/>
        <end position="129"/>
    </location>
</feature>
<evidence type="ECO:0000313" key="2">
    <source>
        <dbReference type="EMBL" id="QFZ17833.1"/>
    </source>
</evidence>
<feature type="transmembrane region" description="Helical" evidence="1">
    <location>
        <begin position="161"/>
        <end position="182"/>
    </location>
</feature>
<reference evidence="3" key="1">
    <citation type="journal article" date="2021" name="Curr. Microbiol.">
        <title>Complete genome of nocamycin-producing strain Saccharothrix syringae NRRL B-16468 reveals the biosynthetic potential for secondary metabolites.</title>
        <authorList>
            <person name="Mo X."/>
            <person name="Yang S."/>
        </authorList>
    </citation>
    <scope>NUCLEOTIDE SEQUENCE [LARGE SCALE GENOMIC DNA]</scope>
    <source>
        <strain evidence="3">ATCC 51364 / DSM 43886 / JCM 6844 / KCTC 9398 / NBRC 14523 / NRRL B-16468 / INA 2240</strain>
    </source>
</reference>
<protein>
    <submittedName>
        <fullName evidence="2">Uncharacterized protein</fullName>
    </submittedName>
</protein>
<dbReference type="KEGG" id="ssyi:EKG83_10375"/>
<evidence type="ECO:0000256" key="1">
    <source>
        <dbReference type="SAM" id="Phobius"/>
    </source>
</evidence>
<feature type="transmembrane region" description="Helical" evidence="1">
    <location>
        <begin position="194"/>
        <end position="212"/>
    </location>
</feature>
<keyword evidence="1" id="KW-1133">Transmembrane helix</keyword>
<dbReference type="EMBL" id="CP034550">
    <property type="protein sequence ID" value="QFZ17833.1"/>
    <property type="molecule type" value="Genomic_DNA"/>
</dbReference>
<feature type="transmembrane region" description="Helical" evidence="1">
    <location>
        <begin position="323"/>
        <end position="345"/>
    </location>
</feature>
<accession>A0A5Q0GVB4</accession>
<dbReference type="Proteomes" id="UP000325787">
    <property type="component" value="Chromosome"/>
</dbReference>
<gene>
    <name evidence="2" type="ORF">EKG83_10375</name>
</gene>